<protein>
    <submittedName>
        <fullName evidence="1">Uncharacterized protein</fullName>
    </submittedName>
</protein>
<evidence type="ECO:0000313" key="1">
    <source>
        <dbReference type="EMBL" id="KIK61065.1"/>
    </source>
</evidence>
<dbReference type="AlphaFoldDB" id="A0A0D0BBG8"/>
<proteinExistence type="predicted"/>
<feature type="non-terminal residue" evidence="1">
    <location>
        <position position="1"/>
    </location>
</feature>
<dbReference type="HOGENOM" id="CLU_1405567_0_0_1"/>
<sequence>MGQRHQAYIIARLVPRGSTDGKANYRCVGGALVYCILPIRAADRFLSLIQNPVNAALIREEIRSIQGKMGRHGEEPSIKFPCPHSQYLLGTAFNIDLDDKYIHSGSLRRSLLPATNGCWDVHNNDGLTLLDITDPLKPSYAFCTSGGSCSADAYFHSYYWNEGKLEPEVQLLARFRNVRLLSTNTLAEAWPDSF</sequence>
<dbReference type="EMBL" id="KN834772">
    <property type="protein sequence ID" value="KIK61065.1"/>
    <property type="molecule type" value="Genomic_DNA"/>
</dbReference>
<name>A0A0D0BBG8_9AGAR</name>
<dbReference type="Proteomes" id="UP000053593">
    <property type="component" value="Unassembled WGS sequence"/>
</dbReference>
<evidence type="ECO:0000313" key="2">
    <source>
        <dbReference type="Proteomes" id="UP000053593"/>
    </source>
</evidence>
<gene>
    <name evidence="1" type="ORF">GYMLUDRAFT_114141</name>
</gene>
<organism evidence="1 2">
    <name type="scientific">Collybiopsis luxurians FD-317 M1</name>
    <dbReference type="NCBI Taxonomy" id="944289"/>
    <lineage>
        <taxon>Eukaryota</taxon>
        <taxon>Fungi</taxon>
        <taxon>Dikarya</taxon>
        <taxon>Basidiomycota</taxon>
        <taxon>Agaricomycotina</taxon>
        <taxon>Agaricomycetes</taxon>
        <taxon>Agaricomycetidae</taxon>
        <taxon>Agaricales</taxon>
        <taxon>Marasmiineae</taxon>
        <taxon>Omphalotaceae</taxon>
        <taxon>Collybiopsis</taxon>
        <taxon>Collybiopsis luxurians</taxon>
    </lineage>
</organism>
<dbReference type="OrthoDB" id="3515175at2759"/>
<reference evidence="1 2" key="1">
    <citation type="submission" date="2014-04" db="EMBL/GenBank/DDBJ databases">
        <title>Evolutionary Origins and Diversification of the Mycorrhizal Mutualists.</title>
        <authorList>
            <consortium name="DOE Joint Genome Institute"/>
            <consortium name="Mycorrhizal Genomics Consortium"/>
            <person name="Kohler A."/>
            <person name="Kuo A."/>
            <person name="Nagy L.G."/>
            <person name="Floudas D."/>
            <person name="Copeland A."/>
            <person name="Barry K.W."/>
            <person name="Cichocki N."/>
            <person name="Veneault-Fourrey C."/>
            <person name="LaButti K."/>
            <person name="Lindquist E.A."/>
            <person name="Lipzen A."/>
            <person name="Lundell T."/>
            <person name="Morin E."/>
            <person name="Murat C."/>
            <person name="Riley R."/>
            <person name="Ohm R."/>
            <person name="Sun H."/>
            <person name="Tunlid A."/>
            <person name="Henrissat B."/>
            <person name="Grigoriev I.V."/>
            <person name="Hibbett D.S."/>
            <person name="Martin F."/>
        </authorList>
    </citation>
    <scope>NUCLEOTIDE SEQUENCE [LARGE SCALE GENOMIC DNA]</scope>
    <source>
        <strain evidence="1 2">FD-317 M1</strain>
    </source>
</reference>
<accession>A0A0D0BBG8</accession>
<keyword evidence="2" id="KW-1185">Reference proteome</keyword>